<feature type="region of interest" description="Disordered" evidence="9">
    <location>
        <begin position="422"/>
        <end position="561"/>
    </location>
</feature>
<feature type="compositionally biased region" description="Polar residues" evidence="9">
    <location>
        <begin position="449"/>
        <end position="495"/>
    </location>
</feature>
<evidence type="ECO:0000256" key="2">
    <source>
        <dbReference type="ARBA" id="ARBA00008685"/>
    </source>
</evidence>
<keyword evidence="13" id="KW-1185">Reference proteome</keyword>
<evidence type="ECO:0000256" key="10">
    <source>
        <dbReference type="SAM" id="Phobius"/>
    </source>
</evidence>
<evidence type="ECO:0000256" key="6">
    <source>
        <dbReference type="ARBA" id="ARBA00023136"/>
    </source>
</evidence>
<keyword evidence="4 10" id="KW-0812">Transmembrane</keyword>
<comment type="subcellular location">
    <subcellularLocation>
        <location evidence="1">Cell membrane</location>
        <topology evidence="1">Multi-pass membrane protein</topology>
    </subcellularLocation>
</comment>
<feature type="transmembrane region" description="Helical" evidence="10">
    <location>
        <begin position="1288"/>
        <end position="1311"/>
    </location>
</feature>
<evidence type="ECO:0000256" key="8">
    <source>
        <dbReference type="ARBA" id="ARBA00023180"/>
    </source>
</evidence>
<organism evidence="12 13">
    <name type="scientific">Periplaneta americana</name>
    <name type="common">American cockroach</name>
    <name type="synonym">Blatta americana</name>
    <dbReference type="NCBI Taxonomy" id="6978"/>
    <lineage>
        <taxon>Eukaryota</taxon>
        <taxon>Metazoa</taxon>
        <taxon>Ecdysozoa</taxon>
        <taxon>Arthropoda</taxon>
        <taxon>Hexapoda</taxon>
        <taxon>Insecta</taxon>
        <taxon>Pterygota</taxon>
        <taxon>Neoptera</taxon>
        <taxon>Polyneoptera</taxon>
        <taxon>Dictyoptera</taxon>
        <taxon>Blattodea</taxon>
        <taxon>Blattoidea</taxon>
        <taxon>Blattidae</taxon>
        <taxon>Blattinae</taxon>
        <taxon>Periplaneta</taxon>
    </lineage>
</organism>
<gene>
    <name evidence="12" type="ORF">ANN_12967</name>
</gene>
<keyword evidence="7" id="KW-0675">Receptor</keyword>
<dbReference type="SUPFAM" id="SSF53850">
    <property type="entry name" value="Periplasmic binding protein-like II"/>
    <property type="match status" value="1"/>
</dbReference>
<evidence type="ECO:0000256" key="9">
    <source>
        <dbReference type="SAM" id="MobiDB-lite"/>
    </source>
</evidence>
<name>A0ABQ8TJ37_PERAM</name>
<dbReference type="InterPro" id="IPR001320">
    <property type="entry name" value="Iontro_rcpt_C"/>
</dbReference>
<dbReference type="SUPFAM" id="SSF49562">
    <property type="entry name" value="C2 domain (Calcium/lipid-binding domain, CaLB)"/>
    <property type="match status" value="2"/>
</dbReference>
<feature type="region of interest" description="Disordered" evidence="9">
    <location>
        <begin position="637"/>
        <end position="670"/>
    </location>
</feature>
<evidence type="ECO:0000256" key="3">
    <source>
        <dbReference type="ARBA" id="ARBA00022475"/>
    </source>
</evidence>
<dbReference type="SMART" id="SM00239">
    <property type="entry name" value="C2"/>
    <property type="match status" value="1"/>
</dbReference>
<sequence length="1501" mass="169418">MVRVYEALSLATKFRASDARDERNTFTPIDTAEDLVARVVEVAHVIRDNVGLFERCRHSIIRSSKKKAPQSEDSTSQMVPRIRVTEYLENGDSEALSALDMCEDILKDTPQFLGTIKFSVTYDAETSVLKVQVIEAMSPYFYLLGRGSNSIGPHLSLPRCAYINTSKQTVTPPLLFEKDMILRDMLLELNDSCEQYGMKISANKTKTIVMGRKVKKADRLPECDTIVITCDPYVKVSLLPERNQEFQTRVRKGTFHPKWMDIFYFDGLALRNERWFESSRRRNFLMKFRSDPYVKVTFLKEKKVISTHKTKIVKNTMNPNFNESFSCSAPVDRLNDYAVEIEVMHNSGIGKGDLVGRIVLAASIYYPLYKRGYSSLLALDLIDDRLEQRYQHRIVQLRLAALVGFVLARDLRILTDGQTVSPVATRAKKSKTGIESRTKLPVSVKPRQKLSSPMSSPASETTAKSESLLSPATSDVSEGTSISPSVGEVTPSTRRASSESSMSAASSIGELSGNERDLPADGGRPASRAPTPPVNQRGAAERRSPTQPPTLNPEVAPGDYMTARREDIPPVIIENDYNGDPVTVLTTYRDESKPLEINCKRLMSGFGIKTYCNRDYKALISHLQQYHVPFHLVEARNEKAAEPEPEAPAPQQNNVAPSEGQWQVAGQKGKKGKRTAAVAVSEVPLPVTKPAVKETATDEVFALTSQPANSDHKPVIITFRAQLELSPPKTVLMYQAADWDLFRDKLDALTDDLVPTSSDEIEEAAKMLTNAIQESMSHNGRIYHSPEEKATVFAEVLENSFNPHGDLYDRQIHDQITQDITTYLLNVDLNNNEAPQIRPASVHEGHHVIGSLDPLFQLLTLLWTFNTHIRTDHVRYTLRYLHCFSVVSCPHTSDSALNKILKTMKIIIVAAIYYLLKISSGDINITTRDYIPMFCVSEVISQNFVQVDTTIISTSEADNGMLDSLLKELNQKTFGIIHVFLDDAELLEIPQQYKEKILNYIFLAKNLDDLLMQIDTLRDNFVWNNQARFLVLTKSGEGTSLAVLILQELWETYKVMNAVIGIHNESLVQFYTAPIYQTNKKCGTITEAFLSNQCGIESEGKLFGSKTLYPIKLSNNNHGCPIKVCIANAKDIEILFMNKMIKSVNLTSINQEIFLQNISIYKKIHACIQDVLFGNADIAYGGIPLVLEISELVDFSIPYFEIKYTWYVPCAMSFPRLQRISQIFSASLWIAICFCIFLVTVVLWYLAKKVMESNSYNNFYSVLYNVWAIIMGVSVTEMPRTTCVRLIIFPWICSCFAISTIFQTFFTSYLVDPGFQKQISSLDELIESGIDYGFISDFDIYFAGSKHKNHQILMKRINNYSVSKDSYIQNIIDTGHYATLAESWYVENYLNSVHDGNAVCRMNDYESFTNRLVLCISKGSVMLEQLNKAITSFIESGIIAKAASDIRNSSRYFNNIYDDYFVFSINHLMIAFYVLICGYILSSFVFLSEVFYSRYANILPL</sequence>
<dbReference type="InterPro" id="IPR052192">
    <property type="entry name" value="Insect_Ionotropic_Sensory_Rcpt"/>
</dbReference>
<evidence type="ECO:0000256" key="5">
    <source>
        <dbReference type="ARBA" id="ARBA00022989"/>
    </source>
</evidence>
<evidence type="ECO:0000313" key="12">
    <source>
        <dbReference type="EMBL" id="KAJ4446273.1"/>
    </source>
</evidence>
<keyword evidence="8" id="KW-0325">Glycoprotein</keyword>
<dbReference type="Pfam" id="PF00060">
    <property type="entry name" value="Lig_chan"/>
    <property type="match status" value="1"/>
</dbReference>
<dbReference type="PANTHER" id="PTHR42643:SF30">
    <property type="entry name" value="IONOTROPIC RECEPTOR 40A-RELATED"/>
    <property type="match status" value="1"/>
</dbReference>
<feature type="compositionally biased region" description="Low complexity" evidence="9">
    <location>
        <begin position="498"/>
        <end position="507"/>
    </location>
</feature>
<keyword evidence="3" id="KW-1003">Cell membrane</keyword>
<evidence type="ECO:0000256" key="4">
    <source>
        <dbReference type="ARBA" id="ARBA00022692"/>
    </source>
</evidence>
<evidence type="ECO:0000256" key="7">
    <source>
        <dbReference type="ARBA" id="ARBA00023170"/>
    </source>
</evidence>
<comment type="similarity">
    <text evidence="2">Belongs to the glutamate-gated ion channel (TC 1.A.10.1) family.</text>
</comment>
<proteinExistence type="inferred from homology"/>
<dbReference type="Gene3D" id="2.60.40.150">
    <property type="entry name" value="C2 domain"/>
    <property type="match status" value="2"/>
</dbReference>
<dbReference type="PROSITE" id="PS50004">
    <property type="entry name" value="C2"/>
    <property type="match status" value="1"/>
</dbReference>
<keyword evidence="5 10" id="KW-1133">Transmembrane helix</keyword>
<feature type="transmembrane region" description="Helical" evidence="10">
    <location>
        <begin position="1470"/>
        <end position="1492"/>
    </location>
</feature>
<dbReference type="InterPro" id="IPR035892">
    <property type="entry name" value="C2_domain_sf"/>
</dbReference>
<comment type="caution">
    <text evidence="12">The sequence shown here is derived from an EMBL/GenBank/DDBJ whole genome shotgun (WGS) entry which is preliminary data.</text>
</comment>
<accession>A0ABQ8TJ37</accession>
<dbReference type="Gene3D" id="1.10.287.70">
    <property type="match status" value="1"/>
</dbReference>
<evidence type="ECO:0000313" key="13">
    <source>
        <dbReference type="Proteomes" id="UP001148838"/>
    </source>
</evidence>
<keyword evidence="6 10" id="KW-0472">Membrane</keyword>
<dbReference type="Proteomes" id="UP001148838">
    <property type="component" value="Unassembled WGS sequence"/>
</dbReference>
<feature type="transmembrane region" description="Helical" evidence="10">
    <location>
        <begin position="1226"/>
        <end position="1247"/>
    </location>
</feature>
<feature type="domain" description="C2" evidence="11">
    <location>
        <begin position="254"/>
        <end position="378"/>
    </location>
</feature>
<dbReference type="PANTHER" id="PTHR42643">
    <property type="entry name" value="IONOTROPIC RECEPTOR 20A-RELATED"/>
    <property type="match status" value="1"/>
</dbReference>
<dbReference type="InterPro" id="IPR000008">
    <property type="entry name" value="C2_dom"/>
</dbReference>
<reference evidence="12 13" key="1">
    <citation type="journal article" date="2022" name="Allergy">
        <title>Genome assembly and annotation of Periplaneta americana reveal a comprehensive cockroach allergen profile.</title>
        <authorList>
            <person name="Wang L."/>
            <person name="Xiong Q."/>
            <person name="Saelim N."/>
            <person name="Wang L."/>
            <person name="Nong W."/>
            <person name="Wan A.T."/>
            <person name="Shi M."/>
            <person name="Liu X."/>
            <person name="Cao Q."/>
            <person name="Hui J.H.L."/>
            <person name="Sookrung N."/>
            <person name="Leung T.F."/>
            <person name="Tungtrongchitr A."/>
            <person name="Tsui S.K.W."/>
        </authorList>
    </citation>
    <scope>NUCLEOTIDE SEQUENCE [LARGE SCALE GENOMIC DNA]</scope>
    <source>
        <strain evidence="12">PWHHKU_190912</strain>
    </source>
</reference>
<feature type="transmembrane region" description="Helical" evidence="10">
    <location>
        <begin position="1259"/>
        <end position="1276"/>
    </location>
</feature>
<dbReference type="Pfam" id="PF00168">
    <property type="entry name" value="C2"/>
    <property type="match status" value="2"/>
</dbReference>
<protein>
    <recommendedName>
        <fullName evidence="11">C2 domain-containing protein</fullName>
    </recommendedName>
</protein>
<dbReference type="EMBL" id="JAJSOF020000009">
    <property type="protein sequence ID" value="KAJ4446273.1"/>
    <property type="molecule type" value="Genomic_DNA"/>
</dbReference>
<evidence type="ECO:0000259" key="11">
    <source>
        <dbReference type="PROSITE" id="PS50004"/>
    </source>
</evidence>
<evidence type="ECO:0000256" key="1">
    <source>
        <dbReference type="ARBA" id="ARBA00004651"/>
    </source>
</evidence>